<dbReference type="PANTHER" id="PTHR36573">
    <property type="entry name" value="INTERMEMBRANE PHOSPHOLIPID TRANSPORT SYSTEM BINDING PROTEIN MLAC"/>
    <property type="match status" value="1"/>
</dbReference>
<proteinExistence type="predicted"/>
<dbReference type="PANTHER" id="PTHR36573:SF1">
    <property type="entry name" value="INTERMEMBRANE PHOSPHOLIPID TRANSPORT SYSTEM BINDING PROTEIN MLAC"/>
    <property type="match status" value="1"/>
</dbReference>
<gene>
    <name evidence="1" type="ORF">Nkreftii_002359</name>
</gene>
<name>A0A7S8FEY3_9BACT</name>
<evidence type="ECO:0000313" key="1">
    <source>
        <dbReference type="EMBL" id="QPD04585.1"/>
    </source>
</evidence>
<dbReference type="PIRSF" id="PIRSF004649">
    <property type="entry name" value="MlaC"/>
    <property type="match status" value="1"/>
</dbReference>
<dbReference type="Pfam" id="PF05494">
    <property type="entry name" value="MlaC"/>
    <property type="match status" value="1"/>
</dbReference>
<dbReference type="Gene3D" id="3.10.450.710">
    <property type="entry name" value="Tgt2/MlaC"/>
    <property type="match status" value="1"/>
</dbReference>
<reference evidence="1 2" key="1">
    <citation type="journal article" date="2020" name="ISME J.">
        <title>Enrichment and physiological characterization of a novel comammox Nitrospira indicates ammonium inhibition of complete nitrification.</title>
        <authorList>
            <person name="Sakoula D."/>
            <person name="Koch H."/>
            <person name="Frank J."/>
            <person name="Jetten M.S.M."/>
            <person name="van Kessel M.A.H.J."/>
            <person name="Lucker S."/>
        </authorList>
    </citation>
    <scope>NUCLEOTIDE SEQUENCE [LARGE SCALE GENOMIC DNA]</scope>
    <source>
        <strain evidence="1">Comreactor17</strain>
    </source>
</reference>
<dbReference type="Proteomes" id="UP000593737">
    <property type="component" value="Chromosome"/>
</dbReference>
<protein>
    <submittedName>
        <fullName evidence="1">Organic solvent tolerance ABC transporter substrate-binding protein</fullName>
    </submittedName>
</protein>
<evidence type="ECO:0000313" key="2">
    <source>
        <dbReference type="Proteomes" id="UP000593737"/>
    </source>
</evidence>
<dbReference type="EMBL" id="CP047423">
    <property type="protein sequence ID" value="QPD04585.1"/>
    <property type="molecule type" value="Genomic_DNA"/>
</dbReference>
<dbReference type="InterPro" id="IPR008869">
    <property type="entry name" value="MlaC/ttg2D"/>
</dbReference>
<organism evidence="1 2">
    <name type="scientific">Candidatus Nitrospira kreftii</name>
    <dbReference type="NCBI Taxonomy" id="2652173"/>
    <lineage>
        <taxon>Bacteria</taxon>
        <taxon>Pseudomonadati</taxon>
        <taxon>Nitrospirota</taxon>
        <taxon>Nitrospiria</taxon>
        <taxon>Nitrospirales</taxon>
        <taxon>Nitrospiraceae</taxon>
        <taxon>Nitrospira</taxon>
    </lineage>
</organism>
<dbReference type="AlphaFoldDB" id="A0A7S8FEY3"/>
<accession>A0A7S8FEY3</accession>
<dbReference type="KEGG" id="nkf:Nkreftii_002359"/>
<dbReference type="InterPro" id="IPR042245">
    <property type="entry name" value="Tgt2/MlaC_sf"/>
</dbReference>
<sequence>MAVVKATLSDVFAILDNSKLQESEKRRRVEKIVATRFDYREMSKRTLASHWRGLTDPEQTKFVESFKVFLSDRYAGKIGDYAGEKVEYLGERMEGDYAEIRTKLVSSKTNYPLDYRLIKKEGKWYAYDLVVDGVSLVKNYRSQFDRIIRADSYDELVRRMTNRTLAEEQKAK</sequence>